<evidence type="ECO:0000256" key="7">
    <source>
        <dbReference type="ARBA" id="ARBA00022840"/>
    </source>
</evidence>
<dbReference type="GO" id="GO:0009231">
    <property type="term" value="P:riboflavin biosynthetic process"/>
    <property type="evidence" value="ECO:0007669"/>
    <property type="project" value="InterPro"/>
</dbReference>
<keyword evidence="3" id="KW-0285">Flavoprotein</keyword>
<dbReference type="AlphaFoldDB" id="A0A9W6B9Z9"/>
<dbReference type="Gene3D" id="3.40.50.1000">
    <property type="entry name" value="HAD superfamily/HAD-like"/>
    <property type="match status" value="1"/>
</dbReference>
<dbReference type="InterPro" id="IPR023468">
    <property type="entry name" value="Riboflavin_kinase"/>
</dbReference>
<dbReference type="NCBIfam" id="TIGR01509">
    <property type="entry name" value="HAD-SF-IA-v3"/>
    <property type="match status" value="1"/>
</dbReference>
<reference evidence="9 10" key="1">
    <citation type="journal article" date="2023" name="Commun. Biol.">
        <title>Reorganization of the ancestral sex-determining regions during the evolution of trioecy in Pleodorina starrii.</title>
        <authorList>
            <person name="Takahashi K."/>
            <person name="Suzuki S."/>
            <person name="Kawai-Toyooka H."/>
            <person name="Yamamoto K."/>
            <person name="Hamaji T."/>
            <person name="Ootsuki R."/>
            <person name="Yamaguchi H."/>
            <person name="Kawachi M."/>
            <person name="Higashiyama T."/>
            <person name="Nozaki H."/>
        </authorList>
    </citation>
    <scope>NUCLEOTIDE SEQUENCE [LARGE SCALE GENOMIC DNA]</scope>
    <source>
        <strain evidence="9 10">NIES-4479</strain>
    </source>
</reference>
<dbReference type="SMART" id="SM00904">
    <property type="entry name" value="Flavokinase"/>
    <property type="match status" value="1"/>
</dbReference>
<dbReference type="FunFam" id="2.40.30.30:FF:000005">
    <property type="entry name" value="Haloacid dehalogenase-like hydrolase domain-containing protein 1A"/>
    <property type="match status" value="1"/>
</dbReference>
<evidence type="ECO:0000256" key="5">
    <source>
        <dbReference type="ARBA" id="ARBA00022679"/>
    </source>
</evidence>
<keyword evidence="5" id="KW-0808">Transferase</keyword>
<organism evidence="9 10">
    <name type="scientific">Pleodorina starrii</name>
    <dbReference type="NCBI Taxonomy" id="330485"/>
    <lineage>
        <taxon>Eukaryota</taxon>
        <taxon>Viridiplantae</taxon>
        <taxon>Chlorophyta</taxon>
        <taxon>core chlorophytes</taxon>
        <taxon>Chlorophyceae</taxon>
        <taxon>CS clade</taxon>
        <taxon>Chlamydomonadales</taxon>
        <taxon>Volvocaceae</taxon>
        <taxon>Pleodorina</taxon>
    </lineage>
</organism>
<evidence type="ECO:0000256" key="1">
    <source>
        <dbReference type="ARBA" id="ARBA00005201"/>
    </source>
</evidence>
<dbReference type="InterPro" id="IPR036412">
    <property type="entry name" value="HAD-like_sf"/>
</dbReference>
<sequence>MSLTLKTEPVGGIILDLDGLILDTETLCVEVAREVVSRHGKQLTLEAQRVALGKRPLECWADVAKVLGIEAPAEQLLAESEPLLAARWSDAPLLPGALRLVRHLAASRVSFGVATSTPRSTFVAKMSRKDELRGLLAERPGAVVVCGDEVDRGKPHPDVFLEAARRLGLEARRCLVLEDAPSGVEGAAAAGMRVVAVPSLVGMHSEYGTANPAASSGVVEILPSLLAFSPPTYGLPPFTDLLPPPAAASSDGEGGGGGGGGGVIPMDRVLRIRGKVVKGFGRGSKELGIPTANLDPAAVAAALAEAVTGIYAGWARLGSSPEVHKTVLSIGWNPFFANKEKTLEPWILHSFGQSFYGETLSLVICGYVRPEANFSSLEALVERIHLDADVSRAALDCAPLAELRDDPFLRADLNPGSPAAEHSAR</sequence>
<dbReference type="EMBL" id="BRXU01000001">
    <property type="protein sequence ID" value="GLC48229.1"/>
    <property type="molecule type" value="Genomic_DNA"/>
</dbReference>
<accession>A0A9W6B9Z9</accession>
<dbReference type="GO" id="GO:0005524">
    <property type="term" value="F:ATP binding"/>
    <property type="evidence" value="ECO:0007669"/>
    <property type="project" value="UniProtKB-KW"/>
</dbReference>
<name>A0A9W6B9Z9_9CHLO</name>
<dbReference type="InterPro" id="IPR023214">
    <property type="entry name" value="HAD_sf"/>
</dbReference>
<comment type="pathway">
    <text evidence="1">Cofactor biosynthesis; FMN biosynthesis; FMN from riboflavin (ATP route): step 1/1.</text>
</comment>
<dbReference type="EC" id="2.7.1.26" evidence="2"/>
<keyword evidence="6" id="KW-0547">Nucleotide-binding</keyword>
<proteinExistence type="predicted"/>
<protein>
    <recommendedName>
        <fullName evidence="2">riboflavin kinase</fullName>
        <ecNumber evidence="2">2.7.1.26</ecNumber>
    </recommendedName>
</protein>
<dbReference type="Pfam" id="PF01687">
    <property type="entry name" value="Flavokinase"/>
    <property type="match status" value="1"/>
</dbReference>
<dbReference type="GO" id="GO:0009398">
    <property type="term" value="P:FMN biosynthetic process"/>
    <property type="evidence" value="ECO:0007669"/>
    <property type="project" value="TreeGrafter"/>
</dbReference>
<evidence type="ECO:0000256" key="6">
    <source>
        <dbReference type="ARBA" id="ARBA00022741"/>
    </source>
</evidence>
<evidence type="ECO:0000259" key="8">
    <source>
        <dbReference type="SMART" id="SM00904"/>
    </source>
</evidence>
<dbReference type="InterPro" id="IPR006439">
    <property type="entry name" value="HAD-SF_hydro_IA"/>
</dbReference>
<evidence type="ECO:0000256" key="3">
    <source>
        <dbReference type="ARBA" id="ARBA00022630"/>
    </source>
</evidence>
<dbReference type="SFLD" id="SFLDG01129">
    <property type="entry name" value="C1.5:_HAD__Beta-PGM__Phosphata"/>
    <property type="match status" value="1"/>
</dbReference>
<gene>
    <name evidence="9" type="primary">PLEST000780</name>
    <name evidence="9" type="ORF">PLESTB_000073000</name>
</gene>
<evidence type="ECO:0000256" key="2">
    <source>
        <dbReference type="ARBA" id="ARBA00012105"/>
    </source>
</evidence>
<dbReference type="Gene3D" id="1.10.150.240">
    <property type="entry name" value="Putative phosphatase, domain 2"/>
    <property type="match status" value="1"/>
</dbReference>
<keyword evidence="4" id="KW-0288">FMN</keyword>
<dbReference type="OrthoDB" id="276388at2759"/>
<comment type="caution">
    <text evidence="9">The sequence shown here is derived from an EMBL/GenBank/DDBJ whole genome shotgun (WGS) entry which is preliminary data.</text>
</comment>
<dbReference type="PANTHER" id="PTHR22749">
    <property type="entry name" value="RIBOFLAVIN KINASE/FMN ADENYLYLTRANSFERASE"/>
    <property type="match status" value="1"/>
</dbReference>
<evidence type="ECO:0000313" key="10">
    <source>
        <dbReference type="Proteomes" id="UP001165080"/>
    </source>
</evidence>
<dbReference type="Pfam" id="PF00702">
    <property type="entry name" value="Hydrolase"/>
    <property type="match status" value="1"/>
</dbReference>
<dbReference type="InterPro" id="IPR015865">
    <property type="entry name" value="Riboflavin_kinase_bac/euk"/>
</dbReference>
<keyword evidence="10" id="KW-1185">Reference proteome</keyword>
<keyword evidence="7" id="KW-0067">ATP-binding</keyword>
<dbReference type="SUPFAM" id="SSF82114">
    <property type="entry name" value="Riboflavin kinase-like"/>
    <property type="match status" value="1"/>
</dbReference>
<evidence type="ECO:0000256" key="4">
    <source>
        <dbReference type="ARBA" id="ARBA00022643"/>
    </source>
</evidence>
<dbReference type="GO" id="GO:0008531">
    <property type="term" value="F:riboflavin kinase activity"/>
    <property type="evidence" value="ECO:0007669"/>
    <property type="project" value="UniProtKB-EC"/>
</dbReference>
<dbReference type="SFLD" id="SFLDS00003">
    <property type="entry name" value="Haloacid_Dehalogenase"/>
    <property type="match status" value="1"/>
</dbReference>
<evidence type="ECO:0000313" key="9">
    <source>
        <dbReference type="EMBL" id="GLC48229.1"/>
    </source>
</evidence>
<dbReference type="SUPFAM" id="SSF56784">
    <property type="entry name" value="HAD-like"/>
    <property type="match status" value="1"/>
</dbReference>
<dbReference type="InterPro" id="IPR023465">
    <property type="entry name" value="Riboflavin_kinase_dom_sf"/>
</dbReference>
<dbReference type="InterPro" id="IPR023198">
    <property type="entry name" value="PGP-like_dom2"/>
</dbReference>
<dbReference type="PANTHER" id="PTHR22749:SF6">
    <property type="entry name" value="RIBOFLAVIN KINASE"/>
    <property type="match status" value="1"/>
</dbReference>
<feature type="domain" description="Riboflavin kinase" evidence="8">
    <location>
        <begin position="269"/>
        <end position="396"/>
    </location>
</feature>
<dbReference type="Proteomes" id="UP001165080">
    <property type="component" value="Unassembled WGS sequence"/>
</dbReference>
<dbReference type="Gene3D" id="2.40.30.30">
    <property type="entry name" value="Riboflavin kinase-like"/>
    <property type="match status" value="1"/>
</dbReference>